<proteinExistence type="inferred from homology"/>
<keyword evidence="8" id="KW-0472">Membrane</keyword>
<dbReference type="GO" id="GO:0005743">
    <property type="term" value="C:mitochondrial inner membrane"/>
    <property type="evidence" value="ECO:0007669"/>
    <property type="project" value="UniProtKB-SubCell"/>
</dbReference>
<keyword evidence="4" id="KW-0679">Respiratory chain</keyword>
<evidence type="ECO:0000313" key="13">
    <source>
        <dbReference type="Proteomes" id="UP001063166"/>
    </source>
</evidence>
<feature type="signal peptide" evidence="10">
    <location>
        <begin position="1"/>
        <end position="18"/>
    </location>
</feature>
<dbReference type="SUPFAM" id="SSF81531">
    <property type="entry name" value="Non-heme 11 kDa protein of cytochrome bc1 complex (Ubiquinol-cytochrome c reductase)"/>
    <property type="match status" value="1"/>
</dbReference>
<keyword evidence="7" id="KW-0496">Mitochondrion</keyword>
<gene>
    <name evidence="12" type="primary">QCR6</name>
    <name evidence="12" type="ORF">LshimejAT787_1700120</name>
</gene>
<evidence type="ECO:0000256" key="5">
    <source>
        <dbReference type="ARBA" id="ARBA00022792"/>
    </source>
</evidence>
<evidence type="ECO:0000256" key="6">
    <source>
        <dbReference type="ARBA" id="ARBA00022982"/>
    </source>
</evidence>
<reference evidence="12" key="1">
    <citation type="submission" date="2022-07" db="EMBL/GenBank/DDBJ databases">
        <title>The genome of Lyophyllum shimeji provides insight into the initial evolution of ectomycorrhizal fungal genome.</title>
        <authorList>
            <person name="Kobayashi Y."/>
            <person name="Shibata T."/>
            <person name="Hirakawa H."/>
            <person name="Shigenobu S."/>
            <person name="Nishiyama T."/>
            <person name="Yamada A."/>
            <person name="Hasebe M."/>
            <person name="Kawaguchi M."/>
        </authorList>
    </citation>
    <scope>NUCLEOTIDE SEQUENCE</scope>
    <source>
        <strain evidence="12">AT787</strain>
    </source>
</reference>
<keyword evidence="5" id="KW-0999">Mitochondrion inner membrane</keyword>
<dbReference type="EMBL" id="BRPK01000017">
    <property type="protein sequence ID" value="GLB44385.1"/>
    <property type="molecule type" value="Genomic_DNA"/>
</dbReference>
<comment type="similarity">
    <text evidence="2">Belongs to the UQCRH/QCR6 family.</text>
</comment>
<evidence type="ECO:0000256" key="10">
    <source>
        <dbReference type="SAM" id="SignalP"/>
    </source>
</evidence>
<dbReference type="InterPro" id="IPR023184">
    <property type="entry name" value="Ubol_cytC_Rdtase_hinge_dom"/>
</dbReference>
<evidence type="ECO:0000256" key="4">
    <source>
        <dbReference type="ARBA" id="ARBA00022660"/>
    </source>
</evidence>
<comment type="caution">
    <text evidence="12">The sequence shown here is derived from an EMBL/GenBank/DDBJ whole genome shotgun (WGS) entry which is preliminary data.</text>
</comment>
<dbReference type="Pfam" id="PF02320">
    <property type="entry name" value="UCR_hinge"/>
    <property type="match status" value="1"/>
</dbReference>
<evidence type="ECO:0000256" key="2">
    <source>
        <dbReference type="ARBA" id="ARBA00006498"/>
    </source>
</evidence>
<dbReference type="InterPro" id="IPR036811">
    <property type="entry name" value="Ubol_cytC_Rdtase_hinge_dom_sf"/>
</dbReference>
<evidence type="ECO:0000259" key="11">
    <source>
        <dbReference type="Pfam" id="PF02320"/>
    </source>
</evidence>
<evidence type="ECO:0000256" key="7">
    <source>
        <dbReference type="ARBA" id="ARBA00023128"/>
    </source>
</evidence>
<accession>A0A9P3PWP8</accession>
<keyword evidence="3" id="KW-0813">Transport</keyword>
<feature type="region of interest" description="Disordered" evidence="9">
    <location>
        <begin position="18"/>
        <end position="58"/>
    </location>
</feature>
<dbReference type="Gene3D" id="1.10.287.20">
    <property type="entry name" value="Ubiquinol-cytochrome C reductase hinge domain"/>
    <property type="match status" value="1"/>
</dbReference>
<evidence type="ECO:0000313" key="12">
    <source>
        <dbReference type="EMBL" id="GLB44385.1"/>
    </source>
</evidence>
<dbReference type="OrthoDB" id="405848at2759"/>
<comment type="subcellular location">
    <subcellularLocation>
        <location evidence="1">Mitochondrion inner membrane</location>
    </subcellularLocation>
</comment>
<organism evidence="12 13">
    <name type="scientific">Lyophyllum shimeji</name>
    <name type="common">Hon-shimeji</name>
    <name type="synonym">Tricholoma shimeji</name>
    <dbReference type="NCBI Taxonomy" id="47721"/>
    <lineage>
        <taxon>Eukaryota</taxon>
        <taxon>Fungi</taxon>
        <taxon>Dikarya</taxon>
        <taxon>Basidiomycota</taxon>
        <taxon>Agaricomycotina</taxon>
        <taxon>Agaricomycetes</taxon>
        <taxon>Agaricomycetidae</taxon>
        <taxon>Agaricales</taxon>
        <taxon>Tricholomatineae</taxon>
        <taxon>Lyophyllaceae</taxon>
        <taxon>Lyophyllum</taxon>
    </lineage>
</organism>
<feature type="compositionally biased region" description="Basic and acidic residues" evidence="9">
    <location>
        <begin position="18"/>
        <end position="30"/>
    </location>
</feature>
<feature type="domain" description="Ubiquinol-cytochrome C reductase hinge" evidence="11">
    <location>
        <begin position="54"/>
        <end position="98"/>
    </location>
</feature>
<feature type="chain" id="PRO_5040209507" evidence="10">
    <location>
        <begin position="19"/>
        <end position="187"/>
    </location>
</feature>
<keyword evidence="13" id="KW-1185">Reference proteome</keyword>
<evidence type="ECO:0000256" key="3">
    <source>
        <dbReference type="ARBA" id="ARBA00022448"/>
    </source>
</evidence>
<evidence type="ECO:0000256" key="9">
    <source>
        <dbReference type="SAM" id="MobiDB-lite"/>
    </source>
</evidence>
<protein>
    <submittedName>
        <fullName evidence="12">Ubiquinol-cytochrome C reductase hinge protein</fullName>
    </submittedName>
</protein>
<keyword evidence="10" id="KW-0732">Signal</keyword>
<keyword evidence="6" id="KW-0249">Electron transport</keyword>
<evidence type="ECO:0000256" key="1">
    <source>
        <dbReference type="ARBA" id="ARBA00004273"/>
    </source>
</evidence>
<dbReference type="AlphaFoldDB" id="A0A9P3PWP8"/>
<name>A0A9P3PWP8_LYOSH</name>
<dbReference type="Proteomes" id="UP001063166">
    <property type="component" value="Unassembled WGS sequence"/>
</dbReference>
<feature type="compositionally biased region" description="Acidic residues" evidence="9">
    <location>
        <begin position="31"/>
        <end position="53"/>
    </location>
</feature>
<evidence type="ECO:0000256" key="8">
    <source>
        <dbReference type="ARBA" id="ARBA00023136"/>
    </source>
</evidence>
<sequence length="187" mass="21015">MSSSISAFFSSFLPVVHADAEEQKPEKESTEEPQAEDEAEEKPQEEEESEEVEDPHPIIREECKVTKCAQLAAHFDHCQERVLSGKGYKGEDCVEELCTSSLLSTVSALLTPLPFVPMISPHDALRRRLHRTKTLRQAPLTTPAATPLVLRRYRTLRPDYASVPSLRSNACLIRVETRPARLSDPSY</sequence>